<dbReference type="AlphaFoldDB" id="A0A160SYZ2"/>
<keyword evidence="3 8" id="KW-0819">tRNA processing</keyword>
<dbReference type="EMBL" id="LN890285">
    <property type="protein sequence ID" value="CUR53146.1"/>
    <property type="molecule type" value="Genomic_DNA"/>
</dbReference>
<dbReference type="CDD" id="cd01285">
    <property type="entry name" value="nucleoside_deaminase"/>
    <property type="match status" value="1"/>
</dbReference>
<evidence type="ECO:0000259" key="9">
    <source>
        <dbReference type="PROSITE" id="PS51747"/>
    </source>
</evidence>
<dbReference type="EC" id="3.5.4.33" evidence="8"/>
<evidence type="ECO:0000256" key="5">
    <source>
        <dbReference type="ARBA" id="ARBA00022801"/>
    </source>
</evidence>
<keyword evidence="6 8" id="KW-0862">Zinc</keyword>
<comment type="cofactor">
    <cofactor evidence="8">
        <name>Zn(2+)</name>
        <dbReference type="ChEBI" id="CHEBI:29105"/>
    </cofactor>
    <text evidence="8">Binds 1 zinc ion per subunit.</text>
</comment>
<dbReference type="STRING" id="98804.BTSPAZIEG_0171"/>
<evidence type="ECO:0000256" key="6">
    <source>
        <dbReference type="ARBA" id="ARBA00022833"/>
    </source>
</evidence>
<dbReference type="SUPFAM" id="SSF53927">
    <property type="entry name" value="Cytidine deaminase-like"/>
    <property type="match status" value="1"/>
</dbReference>
<dbReference type="PANTHER" id="PTHR11079">
    <property type="entry name" value="CYTOSINE DEAMINASE FAMILY MEMBER"/>
    <property type="match status" value="1"/>
</dbReference>
<evidence type="ECO:0000256" key="8">
    <source>
        <dbReference type="HAMAP-Rule" id="MF_00972"/>
    </source>
</evidence>
<protein>
    <recommendedName>
        <fullName evidence="8">tRNA-specific adenosine deaminase</fullName>
        <ecNumber evidence="8">3.5.4.33</ecNumber>
    </recommendedName>
</protein>
<keyword evidence="11" id="KW-1185">Reference proteome</keyword>
<dbReference type="GO" id="GO:0002100">
    <property type="term" value="P:tRNA wobble adenosine to inosine editing"/>
    <property type="evidence" value="ECO:0007669"/>
    <property type="project" value="UniProtKB-UniRule"/>
</dbReference>
<comment type="function">
    <text evidence="8">Catalyzes the deamination of adenosine to inosine at the wobble position 34 of tRNA(Arg2).</text>
</comment>
<comment type="catalytic activity">
    <reaction evidence="7 8">
        <text>adenosine(34) in tRNA + H2O + H(+) = inosine(34) in tRNA + NH4(+)</text>
        <dbReference type="Rhea" id="RHEA:43168"/>
        <dbReference type="Rhea" id="RHEA-COMP:10373"/>
        <dbReference type="Rhea" id="RHEA-COMP:10374"/>
        <dbReference type="ChEBI" id="CHEBI:15377"/>
        <dbReference type="ChEBI" id="CHEBI:15378"/>
        <dbReference type="ChEBI" id="CHEBI:28938"/>
        <dbReference type="ChEBI" id="CHEBI:74411"/>
        <dbReference type="ChEBI" id="CHEBI:82852"/>
        <dbReference type="EC" id="3.5.4.33"/>
    </reaction>
</comment>
<dbReference type="InterPro" id="IPR016193">
    <property type="entry name" value="Cytidine_deaminase-like"/>
</dbReference>
<proteinExistence type="inferred from homology"/>
<dbReference type="PANTHER" id="PTHR11079:SF202">
    <property type="entry name" value="TRNA-SPECIFIC ADENOSINE DEAMINASE"/>
    <property type="match status" value="1"/>
</dbReference>
<dbReference type="NCBIfam" id="NF008113">
    <property type="entry name" value="PRK10860.1"/>
    <property type="match status" value="1"/>
</dbReference>
<dbReference type="PROSITE" id="PS51747">
    <property type="entry name" value="CYT_DCMP_DEAMINASES_2"/>
    <property type="match status" value="1"/>
</dbReference>
<feature type="binding site" evidence="8">
    <location>
        <position position="93"/>
    </location>
    <ligand>
        <name>Zn(2+)</name>
        <dbReference type="ChEBI" id="CHEBI:29105"/>
        <note>catalytic</note>
    </ligand>
</feature>
<evidence type="ECO:0000256" key="7">
    <source>
        <dbReference type="ARBA" id="ARBA00048045"/>
    </source>
</evidence>
<dbReference type="Proteomes" id="UP000243633">
    <property type="component" value="Chromosome 1"/>
</dbReference>
<accession>A0A160SYZ2</accession>
<name>A0A160SYZ2_BUCTT</name>
<dbReference type="Gene3D" id="3.40.140.10">
    <property type="entry name" value="Cytidine Deaminase, domain 2"/>
    <property type="match status" value="1"/>
</dbReference>
<dbReference type="Pfam" id="PF00383">
    <property type="entry name" value="dCMP_cyt_deam_1"/>
    <property type="match status" value="1"/>
</dbReference>
<comment type="similarity">
    <text evidence="1">Belongs to the cytidine and deoxycytidylate deaminase family. ADAT2 subfamily.</text>
</comment>
<dbReference type="GO" id="GO:0052717">
    <property type="term" value="F:tRNA-specific adenosine-34 deaminase activity"/>
    <property type="evidence" value="ECO:0007669"/>
    <property type="project" value="UniProtKB-UniRule"/>
</dbReference>
<dbReference type="GO" id="GO:0008270">
    <property type="term" value="F:zinc ion binding"/>
    <property type="evidence" value="ECO:0007669"/>
    <property type="project" value="UniProtKB-UniRule"/>
</dbReference>
<dbReference type="InterPro" id="IPR028883">
    <property type="entry name" value="tRNA_aden_deaminase"/>
</dbReference>
<evidence type="ECO:0000256" key="1">
    <source>
        <dbReference type="ARBA" id="ARBA00010669"/>
    </source>
</evidence>
<feature type="binding site" evidence="8">
    <location>
        <position position="90"/>
    </location>
    <ligand>
        <name>Zn(2+)</name>
        <dbReference type="ChEBI" id="CHEBI:29105"/>
        <note>catalytic</note>
    </ligand>
</feature>
<evidence type="ECO:0000313" key="11">
    <source>
        <dbReference type="Proteomes" id="UP000243633"/>
    </source>
</evidence>
<dbReference type="InterPro" id="IPR016192">
    <property type="entry name" value="APOBEC/CMP_deaminase_Zn-bd"/>
</dbReference>
<dbReference type="PATRIC" id="fig|98804.3.peg.161"/>
<feature type="domain" description="CMP/dCMP-type deaminase" evidence="9">
    <location>
        <begin position="9"/>
        <end position="143"/>
    </location>
</feature>
<sequence>MKNKIYGLSNEEKWMRHAILLAKKGEKKGEVPIGAVLIHKQKIIGHGWNSCIKKNDISAHAEILAIRTAGQFLNNYRLLNTSLYVTHEPCLMCSAAIFHARITRVIYGSYSIKIDKLTNFFLFIKNKKKHHIKEIISGVLLYECSMLLKMFFKRKRKKIC</sequence>
<gene>
    <name evidence="8 10" type="primary">tadA</name>
    <name evidence="10" type="ORF">BTSPAZIEG_0171</name>
</gene>
<evidence type="ECO:0000256" key="3">
    <source>
        <dbReference type="ARBA" id="ARBA00022694"/>
    </source>
</evidence>
<evidence type="ECO:0000256" key="2">
    <source>
        <dbReference type="ARBA" id="ARBA00011738"/>
    </source>
</evidence>
<dbReference type="PROSITE" id="PS00903">
    <property type="entry name" value="CYT_DCMP_DEAMINASES_1"/>
    <property type="match status" value="1"/>
</dbReference>
<dbReference type="InterPro" id="IPR002125">
    <property type="entry name" value="CMP_dCMP_dom"/>
</dbReference>
<keyword evidence="4 8" id="KW-0479">Metal-binding</keyword>
<organism evidence="10 11">
    <name type="scientific">Buchnera aphidicola subsp. Tuberolachnus salignus</name>
    <dbReference type="NCBI Taxonomy" id="98804"/>
    <lineage>
        <taxon>Bacteria</taxon>
        <taxon>Pseudomonadati</taxon>
        <taxon>Pseudomonadota</taxon>
        <taxon>Gammaproteobacteria</taxon>
        <taxon>Enterobacterales</taxon>
        <taxon>Erwiniaceae</taxon>
        <taxon>Buchnera</taxon>
    </lineage>
</organism>
<evidence type="ECO:0000256" key="4">
    <source>
        <dbReference type="ARBA" id="ARBA00022723"/>
    </source>
</evidence>
<comment type="subunit">
    <text evidence="2 8">Homodimer.</text>
</comment>
<evidence type="ECO:0000313" key="10">
    <source>
        <dbReference type="EMBL" id="CUR53146.1"/>
    </source>
</evidence>
<keyword evidence="5 8" id="KW-0378">Hydrolase</keyword>
<feature type="binding site" evidence="8">
    <location>
        <position position="60"/>
    </location>
    <ligand>
        <name>Zn(2+)</name>
        <dbReference type="ChEBI" id="CHEBI:29105"/>
        <note>catalytic</note>
    </ligand>
</feature>
<dbReference type="RefSeq" id="WP_075472537.1">
    <property type="nucleotide sequence ID" value="NZ_CP135003.1"/>
</dbReference>
<feature type="active site" description="Proton donor" evidence="8">
    <location>
        <position position="62"/>
    </location>
</feature>
<reference evidence="11" key="1">
    <citation type="submission" date="2015-10" db="EMBL/GenBank/DDBJ databases">
        <authorList>
            <person name="Manzano-Marin A."/>
            <person name="Manzano-Marin A."/>
        </authorList>
    </citation>
    <scope>NUCLEOTIDE SEQUENCE [LARGE SCALE GENOMIC DNA]</scope>
    <source>
        <strain evidence="11">BTs</strain>
    </source>
</reference>
<dbReference type="HAMAP" id="MF_00972">
    <property type="entry name" value="tRNA_aden_deaminase"/>
    <property type="match status" value="1"/>
</dbReference>
<dbReference type="OrthoDB" id="9802676at2"/>